<evidence type="ECO:0000256" key="1">
    <source>
        <dbReference type="SAM" id="Phobius"/>
    </source>
</evidence>
<evidence type="ECO:0000259" key="2">
    <source>
        <dbReference type="Pfam" id="PF07811"/>
    </source>
</evidence>
<reference evidence="3" key="1">
    <citation type="submission" date="2021-12" db="EMBL/GenBank/DDBJ databases">
        <authorList>
            <person name="Rodrigo-Torres L."/>
            <person name="Arahal R. D."/>
            <person name="Lucena T."/>
        </authorList>
    </citation>
    <scope>NUCLEOTIDE SEQUENCE</scope>
    <source>
        <strain evidence="3">CECT 8226</strain>
    </source>
</reference>
<evidence type="ECO:0000313" key="4">
    <source>
        <dbReference type="Proteomes" id="UP000838160"/>
    </source>
</evidence>
<organism evidence="3 4">
    <name type="scientific">Vibrio hippocampi</name>
    <dbReference type="NCBI Taxonomy" id="654686"/>
    <lineage>
        <taxon>Bacteria</taxon>
        <taxon>Pseudomonadati</taxon>
        <taxon>Pseudomonadota</taxon>
        <taxon>Gammaproteobacteria</taxon>
        <taxon>Vibrionales</taxon>
        <taxon>Vibrionaceae</taxon>
        <taxon>Vibrio</taxon>
    </lineage>
</organism>
<dbReference type="Pfam" id="PF07811">
    <property type="entry name" value="TadE"/>
    <property type="match status" value="1"/>
</dbReference>
<dbReference type="Proteomes" id="UP000838160">
    <property type="component" value="Unassembled WGS sequence"/>
</dbReference>
<protein>
    <recommendedName>
        <fullName evidence="2">TadE-like domain-containing protein</fullName>
    </recommendedName>
</protein>
<dbReference type="InterPro" id="IPR012902">
    <property type="entry name" value="N_methyl_site"/>
</dbReference>
<sequence>MSVCRVKQRGITTIELAVGAIALIITTLMLFEAGHKIYVSNLVEFALRETIRDTQIHQGSGVHQSYQDKLDGVLQHEGRLWSYLVDEHNFELTGEYFNSYADFVANNGSSIDGEMFFNGYPLAEFTLSYQYQPIFNLFGDDGGMISRSTVINLEHEGWE</sequence>
<dbReference type="InterPro" id="IPR012495">
    <property type="entry name" value="TadE-like_dom"/>
</dbReference>
<gene>
    <name evidence="3" type="ORF">VHP8226_03255</name>
</gene>
<keyword evidence="1" id="KW-1133">Transmembrane helix</keyword>
<dbReference type="EMBL" id="CAKLCM010000003">
    <property type="protein sequence ID" value="CAH0529501.1"/>
    <property type="molecule type" value="Genomic_DNA"/>
</dbReference>
<accession>A0ABN8DM48</accession>
<proteinExistence type="predicted"/>
<keyword evidence="1" id="KW-0472">Membrane</keyword>
<name>A0ABN8DM48_9VIBR</name>
<comment type="caution">
    <text evidence="3">The sequence shown here is derived from an EMBL/GenBank/DDBJ whole genome shotgun (WGS) entry which is preliminary data.</text>
</comment>
<dbReference type="RefSeq" id="WP_237486093.1">
    <property type="nucleotide sequence ID" value="NZ_CAKLCM010000003.1"/>
</dbReference>
<dbReference type="PROSITE" id="PS00409">
    <property type="entry name" value="PROKAR_NTER_METHYL"/>
    <property type="match status" value="1"/>
</dbReference>
<feature type="transmembrane region" description="Helical" evidence="1">
    <location>
        <begin position="12"/>
        <end position="31"/>
    </location>
</feature>
<keyword evidence="1" id="KW-0812">Transmembrane</keyword>
<evidence type="ECO:0000313" key="3">
    <source>
        <dbReference type="EMBL" id="CAH0529501.1"/>
    </source>
</evidence>
<feature type="domain" description="TadE-like" evidence="2">
    <location>
        <begin position="10"/>
        <end position="52"/>
    </location>
</feature>
<keyword evidence="4" id="KW-1185">Reference proteome</keyword>